<comment type="subcellular location">
    <subcellularLocation>
        <location evidence="1">Membrane</location>
        <topology evidence="1">Multi-pass membrane protein</topology>
    </subcellularLocation>
</comment>
<dbReference type="AlphaFoldDB" id="A0A7W5E035"/>
<proteinExistence type="predicted"/>
<gene>
    <name evidence="7" type="ORF">FHS27_003155</name>
</gene>
<name>A0A7W5E035_9BACT</name>
<dbReference type="PANTHER" id="PTHR36974:SF1">
    <property type="entry name" value="DOXX FAMILY MEMBRANE PROTEIN"/>
    <property type="match status" value="1"/>
</dbReference>
<dbReference type="EMBL" id="JACHXU010000010">
    <property type="protein sequence ID" value="MBB3207334.1"/>
    <property type="molecule type" value="Genomic_DNA"/>
</dbReference>
<feature type="compositionally biased region" description="Basic and acidic residues" evidence="5">
    <location>
        <begin position="128"/>
        <end position="148"/>
    </location>
</feature>
<dbReference type="Pfam" id="PF07681">
    <property type="entry name" value="DoxX"/>
    <property type="match status" value="1"/>
</dbReference>
<evidence type="ECO:0000256" key="1">
    <source>
        <dbReference type="ARBA" id="ARBA00004141"/>
    </source>
</evidence>
<dbReference type="RefSeq" id="WP_246419814.1">
    <property type="nucleotide sequence ID" value="NZ_JACHXU010000010.1"/>
</dbReference>
<dbReference type="Proteomes" id="UP000536179">
    <property type="component" value="Unassembled WGS sequence"/>
</dbReference>
<feature type="transmembrane region" description="Helical" evidence="6">
    <location>
        <begin position="43"/>
        <end position="60"/>
    </location>
</feature>
<feature type="transmembrane region" description="Helical" evidence="6">
    <location>
        <begin position="67"/>
        <end position="86"/>
    </location>
</feature>
<accession>A0A7W5E035</accession>
<comment type="caution">
    <text evidence="7">The sequence shown here is derived from an EMBL/GenBank/DDBJ whole genome shotgun (WGS) entry which is preliminary data.</text>
</comment>
<keyword evidence="2 6" id="KW-0812">Transmembrane</keyword>
<dbReference type="GO" id="GO:0016020">
    <property type="term" value="C:membrane"/>
    <property type="evidence" value="ECO:0007669"/>
    <property type="project" value="UniProtKB-SubCell"/>
</dbReference>
<evidence type="ECO:0000256" key="2">
    <source>
        <dbReference type="ARBA" id="ARBA00022692"/>
    </source>
</evidence>
<keyword evidence="4 6" id="KW-0472">Membrane</keyword>
<evidence type="ECO:0000256" key="5">
    <source>
        <dbReference type="SAM" id="MobiDB-lite"/>
    </source>
</evidence>
<dbReference type="InterPro" id="IPR032808">
    <property type="entry name" value="DoxX"/>
</dbReference>
<feature type="transmembrane region" description="Helical" evidence="6">
    <location>
        <begin position="98"/>
        <end position="116"/>
    </location>
</feature>
<reference evidence="7 8" key="1">
    <citation type="submission" date="2020-08" db="EMBL/GenBank/DDBJ databases">
        <title>Genomic Encyclopedia of Type Strains, Phase III (KMG-III): the genomes of soil and plant-associated and newly described type strains.</title>
        <authorList>
            <person name="Whitman W."/>
        </authorList>
    </citation>
    <scope>NUCLEOTIDE SEQUENCE [LARGE SCALE GENOMIC DNA]</scope>
    <source>
        <strain evidence="7 8">CECT 8075</strain>
    </source>
</reference>
<evidence type="ECO:0000256" key="4">
    <source>
        <dbReference type="ARBA" id="ARBA00023136"/>
    </source>
</evidence>
<organism evidence="7 8">
    <name type="scientific">Aporhodopirellula rubra</name>
    <dbReference type="NCBI Taxonomy" id="980271"/>
    <lineage>
        <taxon>Bacteria</taxon>
        <taxon>Pseudomonadati</taxon>
        <taxon>Planctomycetota</taxon>
        <taxon>Planctomycetia</taxon>
        <taxon>Pirellulales</taxon>
        <taxon>Pirellulaceae</taxon>
        <taxon>Aporhodopirellula</taxon>
    </lineage>
</organism>
<sequence>MTARKFSLGLLAVLFVAAGANHFVNPEVYLRIMPPSFPMPSKLVAVSGFFEIFGGVGVLVTRLRRPAGWGLVALLIAVFPANIHMALNTSQYPDIPAFLIYARLPMQFVLIAWVAYASDLRRPTPTTSHREDETARADADVTVRSEKE</sequence>
<keyword evidence="3 6" id="KW-1133">Transmembrane helix</keyword>
<keyword evidence="8" id="KW-1185">Reference proteome</keyword>
<evidence type="ECO:0000313" key="8">
    <source>
        <dbReference type="Proteomes" id="UP000536179"/>
    </source>
</evidence>
<dbReference type="PANTHER" id="PTHR36974">
    <property type="entry name" value="MEMBRANE PROTEIN-RELATED"/>
    <property type="match status" value="1"/>
</dbReference>
<evidence type="ECO:0000313" key="7">
    <source>
        <dbReference type="EMBL" id="MBB3207334.1"/>
    </source>
</evidence>
<evidence type="ECO:0000256" key="6">
    <source>
        <dbReference type="SAM" id="Phobius"/>
    </source>
</evidence>
<feature type="region of interest" description="Disordered" evidence="5">
    <location>
        <begin position="123"/>
        <end position="148"/>
    </location>
</feature>
<evidence type="ECO:0000256" key="3">
    <source>
        <dbReference type="ARBA" id="ARBA00022989"/>
    </source>
</evidence>
<protein>
    <submittedName>
        <fullName evidence="7">Putative membrane protein</fullName>
    </submittedName>
</protein>